<proteinExistence type="predicted"/>
<dbReference type="AlphaFoldDB" id="A0A284VJJ8"/>
<keyword evidence="3" id="KW-0479">Metal-binding</keyword>
<keyword evidence="2" id="KW-0349">Heme</keyword>
<dbReference type="PANTHER" id="PTHR30295:SF0">
    <property type="entry name" value="BACTERIOFERRITIN"/>
    <property type="match status" value="1"/>
</dbReference>
<dbReference type="InterPro" id="IPR009040">
    <property type="entry name" value="Ferritin-like_diiron"/>
</dbReference>
<dbReference type="RefSeq" id="WP_096203801.1">
    <property type="nucleotide sequence ID" value="NZ_FZMP01000023.1"/>
</dbReference>
<dbReference type="GO" id="GO:0020037">
    <property type="term" value="F:heme binding"/>
    <property type="evidence" value="ECO:0007669"/>
    <property type="project" value="TreeGrafter"/>
</dbReference>
<dbReference type="Pfam" id="PF00210">
    <property type="entry name" value="Ferritin"/>
    <property type="match status" value="1"/>
</dbReference>
<dbReference type="InterPro" id="IPR012347">
    <property type="entry name" value="Ferritin-like"/>
</dbReference>
<feature type="domain" description="Ferritin-like diiron" evidence="5">
    <location>
        <begin position="1"/>
        <end position="136"/>
    </location>
</feature>
<evidence type="ECO:0000313" key="6">
    <source>
        <dbReference type="EMBL" id="SNQ59420.1"/>
    </source>
</evidence>
<name>A0A284VJJ8_9EURY</name>
<dbReference type="InterPro" id="IPR009078">
    <property type="entry name" value="Ferritin-like_SF"/>
</dbReference>
<organism evidence="6 7">
    <name type="scientific">Candidatus Methanoperedens nitratireducens</name>
    <dbReference type="NCBI Taxonomy" id="1392998"/>
    <lineage>
        <taxon>Archaea</taxon>
        <taxon>Methanobacteriati</taxon>
        <taxon>Methanobacteriota</taxon>
        <taxon>Stenosarchaea group</taxon>
        <taxon>Methanomicrobia</taxon>
        <taxon>Methanosarcinales</taxon>
        <taxon>ANME-2 cluster</taxon>
        <taxon>Candidatus Methanoperedentaceae</taxon>
        <taxon>Candidatus Methanoperedens</taxon>
    </lineage>
</organism>
<dbReference type="GO" id="GO:0005829">
    <property type="term" value="C:cytosol"/>
    <property type="evidence" value="ECO:0007669"/>
    <property type="project" value="TreeGrafter"/>
</dbReference>
<dbReference type="GO" id="GO:0006879">
    <property type="term" value="P:intracellular iron ion homeostasis"/>
    <property type="evidence" value="ECO:0007669"/>
    <property type="project" value="UniProtKB-KW"/>
</dbReference>
<sequence>MAEELLELLNKAIARELGVSIQYMWQHVMAIGMKSPEVKEIFKEIAIVEMKHAEDIAERLFYLGGTPTTKPTPINIGDVLGEMVELDLKAEEEAIELYTEIIRLADREEDTTTRLLFEEILTAEEEHKNTFTKLLR</sequence>
<dbReference type="Gene3D" id="1.20.1260.10">
    <property type="match status" value="1"/>
</dbReference>
<dbReference type="Proteomes" id="UP000218615">
    <property type="component" value="Unassembled WGS sequence"/>
</dbReference>
<dbReference type="PRINTS" id="PR00601">
    <property type="entry name" value="BACFERRITIN"/>
</dbReference>
<dbReference type="PIRSF" id="PIRSF002560">
    <property type="entry name" value="Bacterioferritin"/>
    <property type="match status" value="1"/>
</dbReference>
<evidence type="ECO:0000256" key="3">
    <source>
        <dbReference type="ARBA" id="ARBA00022723"/>
    </source>
</evidence>
<dbReference type="InterPro" id="IPR002024">
    <property type="entry name" value="Bacterioferritin"/>
</dbReference>
<accession>A0A284VJJ8</accession>
<dbReference type="EMBL" id="FZMP01000023">
    <property type="protein sequence ID" value="SNQ59420.1"/>
    <property type="molecule type" value="Genomic_DNA"/>
</dbReference>
<gene>
    <name evidence="6" type="ORF">MNV_1190003</name>
</gene>
<dbReference type="PANTHER" id="PTHR30295">
    <property type="entry name" value="BACTERIOFERRITIN"/>
    <property type="match status" value="1"/>
</dbReference>
<dbReference type="GO" id="GO:0008199">
    <property type="term" value="F:ferric iron binding"/>
    <property type="evidence" value="ECO:0007669"/>
    <property type="project" value="InterPro"/>
</dbReference>
<dbReference type="SUPFAM" id="SSF47240">
    <property type="entry name" value="Ferritin-like"/>
    <property type="match status" value="1"/>
</dbReference>
<dbReference type="PROSITE" id="PS50905">
    <property type="entry name" value="FERRITIN_LIKE"/>
    <property type="match status" value="1"/>
</dbReference>
<dbReference type="InterPro" id="IPR008331">
    <property type="entry name" value="Ferritin_DPS_dom"/>
</dbReference>
<dbReference type="GO" id="GO:0006826">
    <property type="term" value="P:iron ion transport"/>
    <property type="evidence" value="ECO:0007669"/>
    <property type="project" value="InterPro"/>
</dbReference>
<evidence type="ECO:0000256" key="1">
    <source>
        <dbReference type="ARBA" id="ARBA00022434"/>
    </source>
</evidence>
<reference evidence="7" key="1">
    <citation type="submission" date="2017-06" db="EMBL/GenBank/DDBJ databases">
        <authorList>
            <person name="Cremers G."/>
        </authorList>
    </citation>
    <scope>NUCLEOTIDE SEQUENCE [LARGE SCALE GENOMIC DNA]</scope>
</reference>
<evidence type="ECO:0000256" key="4">
    <source>
        <dbReference type="ARBA" id="ARBA00023004"/>
    </source>
</evidence>
<protein>
    <submittedName>
        <fullName evidence="6">Ferritin Dps family protein</fullName>
    </submittedName>
</protein>
<evidence type="ECO:0000256" key="2">
    <source>
        <dbReference type="ARBA" id="ARBA00022617"/>
    </source>
</evidence>
<keyword evidence="1" id="KW-0409">Iron storage</keyword>
<keyword evidence="4" id="KW-0408">Iron</keyword>
<evidence type="ECO:0000259" key="5">
    <source>
        <dbReference type="PROSITE" id="PS50905"/>
    </source>
</evidence>
<dbReference type="OrthoDB" id="359318at2157"/>
<evidence type="ECO:0000313" key="7">
    <source>
        <dbReference type="Proteomes" id="UP000218615"/>
    </source>
</evidence>
<keyword evidence="7" id="KW-1185">Reference proteome</keyword>
<dbReference type="GO" id="GO:0004322">
    <property type="term" value="F:ferroxidase activity"/>
    <property type="evidence" value="ECO:0007669"/>
    <property type="project" value="TreeGrafter"/>
</dbReference>